<dbReference type="Pfam" id="PF12787">
    <property type="entry name" value="EcsC"/>
    <property type="match status" value="1"/>
</dbReference>
<protein>
    <submittedName>
        <fullName evidence="2">LasA family protein</fullName>
    </submittedName>
</protein>
<dbReference type="eggNOG" id="ENOG502Z7KX">
    <property type="taxonomic scope" value="Bacteria"/>
</dbReference>
<feature type="transmembrane region" description="Helical" evidence="1">
    <location>
        <begin position="86"/>
        <end position="105"/>
    </location>
</feature>
<dbReference type="Proteomes" id="UP000017184">
    <property type="component" value="Chromosome"/>
</dbReference>
<gene>
    <name evidence="2" type="ORF">Cenrod_1429</name>
</gene>
<keyword evidence="3" id="KW-1185">Reference proteome</keyword>
<dbReference type="RefSeq" id="WP_022772977.1">
    <property type="nucleotide sequence ID" value="NC_022576.1"/>
</dbReference>
<dbReference type="AlphaFoldDB" id="U5N7K5"/>
<proteinExistence type="predicted"/>
<dbReference type="EMBL" id="CP004885">
    <property type="protein sequence ID" value="AGX87516.1"/>
    <property type="molecule type" value="Genomic_DNA"/>
</dbReference>
<evidence type="ECO:0000313" key="2">
    <source>
        <dbReference type="EMBL" id="AGX87516.1"/>
    </source>
</evidence>
<sequence>MMMEWKAHDYADLKTAVTLLESPMITAIIANLVGTPIESLLRKRSDGAQDVFHETVKIALHKAANAALWSLANKPNKAASTLLHKVLAAISGAIGGAFGFAALAMELPISTTIMLRSIADIARSEGFDLHDRATKQSCMEVFALGGPGDADDAAKTSYYAVRGFVAETISMLSRQFADIAANQVSGFVFPPGKAIFWLATVMTRIAARFGIVITEKSAAKARPMMGCIAGASLNVMFTDFYQDMARGHFIVKRLKLIYGEEDIQTKYEAIRKAL</sequence>
<evidence type="ECO:0000256" key="1">
    <source>
        <dbReference type="SAM" id="Phobius"/>
    </source>
</evidence>
<dbReference type="PANTHER" id="PTHR41260:SF1">
    <property type="entry name" value="PROTEIN ECSC"/>
    <property type="match status" value="1"/>
</dbReference>
<dbReference type="HOGENOM" id="CLU_087250_0_0_4"/>
<dbReference type="InterPro" id="IPR024787">
    <property type="entry name" value="EcsC"/>
</dbReference>
<dbReference type="KEGG" id="cbx:Cenrod_1429"/>
<reference evidence="2 3" key="1">
    <citation type="journal article" date="2013" name="Genome Biol.">
        <title>Genomic analysis reveals key aspects of prokaryotic symbiosis in the phototrophic consortium "Chlorochromatium aggregatum".</title>
        <authorList>
            <person name="Liu Z."/>
            <person name="Muller J."/>
            <person name="Li T."/>
            <person name="Alvey R.M."/>
            <person name="Vogl K."/>
            <person name="Frigaard N.U."/>
            <person name="Rockwell N.C."/>
            <person name="Boyd E.S."/>
            <person name="Tomsho L.P."/>
            <person name="Schuster S.C."/>
            <person name="Henke P."/>
            <person name="Rohde M."/>
            <person name="Overmann J."/>
            <person name="Bryant D.A."/>
        </authorList>
    </citation>
    <scope>NUCLEOTIDE SEQUENCE [LARGE SCALE GENOMIC DNA]</scope>
    <source>
        <strain evidence="2">CR</strain>
    </source>
</reference>
<accession>U5N7K5</accession>
<organism evidence="2 3">
    <name type="scientific">Candidatus Symbiobacter mobilis CR</name>
    <dbReference type="NCBI Taxonomy" id="946483"/>
    <lineage>
        <taxon>Bacteria</taxon>
        <taxon>Pseudomonadati</taxon>
        <taxon>Pseudomonadota</taxon>
        <taxon>Betaproteobacteria</taxon>
        <taxon>Burkholderiales</taxon>
        <taxon>Comamonadaceae</taxon>
    </lineage>
</organism>
<keyword evidence="1" id="KW-0472">Membrane</keyword>
<keyword evidence="1" id="KW-0812">Transmembrane</keyword>
<dbReference type="PANTHER" id="PTHR41260">
    <property type="entry name" value="PROTEIN ECSC"/>
    <property type="match status" value="1"/>
</dbReference>
<dbReference type="PATRIC" id="fig|946483.4.peg.1444"/>
<name>U5N7K5_9BURK</name>
<evidence type="ECO:0000313" key="3">
    <source>
        <dbReference type="Proteomes" id="UP000017184"/>
    </source>
</evidence>
<keyword evidence="1" id="KW-1133">Transmembrane helix</keyword>